<reference evidence="2" key="1">
    <citation type="journal article" date="2015" name="Nature">
        <title>Complex archaea that bridge the gap between prokaryotes and eukaryotes.</title>
        <authorList>
            <person name="Spang A."/>
            <person name="Saw J.H."/>
            <person name="Jorgensen S.L."/>
            <person name="Zaremba-Niedzwiedzka K."/>
            <person name="Martijn J."/>
            <person name="Lind A.E."/>
            <person name="van Eijk R."/>
            <person name="Schleper C."/>
            <person name="Guy L."/>
            <person name="Ettema T.J."/>
        </authorList>
    </citation>
    <scope>NUCLEOTIDE SEQUENCE</scope>
</reference>
<gene>
    <name evidence="2" type="ORF">LCGC14_1093860</name>
</gene>
<accession>A0A0F9MG05</accession>
<name>A0A0F9MG05_9ZZZZ</name>
<feature type="coiled-coil region" evidence="1">
    <location>
        <begin position="113"/>
        <end position="221"/>
    </location>
</feature>
<sequence>MSRIIIKKVRKQTICIKKFVKMTEIQFKDLSHESEQFFQLDLLFEIFSLREVRKKIKSKLNSIQRKLKSNSSPDINNRVEALKVITAEIISRFKDLKAKVNSKNNLFELAKNIEESEIYLINIEKERKRLRIEPETYELTRGYYLQKIIDANDDLKQLKKSALSYYKELKNNLIDLEDQRISITMDKMRKDITKEECKIKLQKIEKAKQEIEGKMAFLQVKIIDCKFYKNT</sequence>
<keyword evidence="1" id="KW-0175">Coiled coil</keyword>
<organism evidence="2">
    <name type="scientific">marine sediment metagenome</name>
    <dbReference type="NCBI Taxonomy" id="412755"/>
    <lineage>
        <taxon>unclassified sequences</taxon>
        <taxon>metagenomes</taxon>
        <taxon>ecological metagenomes</taxon>
    </lineage>
</organism>
<evidence type="ECO:0000256" key="1">
    <source>
        <dbReference type="SAM" id="Coils"/>
    </source>
</evidence>
<proteinExistence type="predicted"/>
<dbReference type="AlphaFoldDB" id="A0A0F9MG05"/>
<protein>
    <submittedName>
        <fullName evidence="2">Uncharacterized protein</fullName>
    </submittedName>
</protein>
<evidence type="ECO:0000313" key="2">
    <source>
        <dbReference type="EMBL" id="KKN04794.1"/>
    </source>
</evidence>
<dbReference type="EMBL" id="LAZR01004877">
    <property type="protein sequence ID" value="KKN04794.1"/>
    <property type="molecule type" value="Genomic_DNA"/>
</dbReference>
<comment type="caution">
    <text evidence="2">The sequence shown here is derived from an EMBL/GenBank/DDBJ whole genome shotgun (WGS) entry which is preliminary data.</text>
</comment>